<name>A0ABQ8LJ43_LABRO</name>
<accession>A0ABQ8LJ43</accession>
<proteinExistence type="predicted"/>
<dbReference type="EMBL" id="JACTAM010000022">
    <property type="protein sequence ID" value="KAI2650710.1"/>
    <property type="molecule type" value="Genomic_DNA"/>
</dbReference>
<dbReference type="Proteomes" id="UP000830375">
    <property type="component" value="Unassembled WGS sequence"/>
</dbReference>
<keyword evidence="2" id="KW-1185">Reference proteome</keyword>
<reference evidence="1 2" key="1">
    <citation type="submission" date="2022-01" db="EMBL/GenBank/DDBJ databases">
        <title>A high-quality chromosome-level genome assembly of rohu carp, Labeo rohita.</title>
        <authorList>
            <person name="Arick M.A. II"/>
            <person name="Hsu C.-Y."/>
            <person name="Magbanua Z."/>
            <person name="Pechanova O."/>
            <person name="Grover C."/>
            <person name="Miller E."/>
            <person name="Thrash A."/>
            <person name="Ezzel L."/>
            <person name="Alam S."/>
            <person name="Benzie J."/>
            <person name="Hamilton M."/>
            <person name="Karsi A."/>
            <person name="Lawrence M.L."/>
            <person name="Peterson D.G."/>
        </authorList>
    </citation>
    <scope>NUCLEOTIDE SEQUENCE [LARGE SCALE GENOMIC DNA]</scope>
    <source>
        <strain evidence="2">BAU-BD-2019</strain>
        <tissue evidence="1">Blood</tissue>
    </source>
</reference>
<evidence type="ECO:0000313" key="1">
    <source>
        <dbReference type="EMBL" id="KAI2650710.1"/>
    </source>
</evidence>
<organism evidence="1 2">
    <name type="scientific">Labeo rohita</name>
    <name type="common">Indian major carp</name>
    <name type="synonym">Cyprinus rohita</name>
    <dbReference type="NCBI Taxonomy" id="84645"/>
    <lineage>
        <taxon>Eukaryota</taxon>
        <taxon>Metazoa</taxon>
        <taxon>Chordata</taxon>
        <taxon>Craniata</taxon>
        <taxon>Vertebrata</taxon>
        <taxon>Euteleostomi</taxon>
        <taxon>Actinopterygii</taxon>
        <taxon>Neopterygii</taxon>
        <taxon>Teleostei</taxon>
        <taxon>Ostariophysi</taxon>
        <taxon>Cypriniformes</taxon>
        <taxon>Cyprinidae</taxon>
        <taxon>Labeoninae</taxon>
        <taxon>Labeonini</taxon>
        <taxon>Labeo</taxon>
    </lineage>
</organism>
<gene>
    <name evidence="1" type="ORF">H4Q32_000757</name>
</gene>
<sequence>MNMASLQNVQPKRACWMHSLSSDQIKMINNALNEKESRQQFLAQVGATILDRSDFITLGHPNDVEGTVSIITSTIMLLFFDERILNLVSLKLLQILNACLSVVRDIADLKNPFVCSEKVCISDLLYAIQLTNIKVHCFSSYVTVTWLPPLCACPSANLPVNVTSSCCLPGH</sequence>
<evidence type="ECO:0000313" key="2">
    <source>
        <dbReference type="Proteomes" id="UP000830375"/>
    </source>
</evidence>
<protein>
    <submittedName>
        <fullName evidence="1">Agamous-like MADS-box protein AGL92</fullName>
    </submittedName>
</protein>
<comment type="caution">
    <text evidence="1">The sequence shown here is derived from an EMBL/GenBank/DDBJ whole genome shotgun (WGS) entry which is preliminary data.</text>
</comment>